<reference evidence="3 4" key="1">
    <citation type="journal article" date="2015" name="Genome Announc.">
        <title>Genome Sequence of 'Candidatus Thioglobus singularis' Strain PS1, a Mixotroph from the SUP05 Clade of Marine Gammaproteobacteria.</title>
        <authorList>
            <person name="Marshall K.T."/>
            <person name="Morris R.M."/>
        </authorList>
    </citation>
    <scope>NUCLEOTIDE SEQUENCE [LARGE SCALE GENOMIC DNA]</scope>
    <source>
        <strain evidence="3 4">PS1</strain>
    </source>
</reference>
<keyword evidence="4" id="KW-1185">Reference proteome</keyword>
<protein>
    <submittedName>
        <fullName evidence="3">Oxidoreductase</fullName>
    </submittedName>
</protein>
<feature type="domain" description="Gfo/Idh/MocA-like oxidoreductase N-terminal" evidence="1">
    <location>
        <begin position="5"/>
        <end position="117"/>
    </location>
</feature>
<proteinExistence type="predicted"/>
<dbReference type="Gene3D" id="3.30.360.10">
    <property type="entry name" value="Dihydrodipicolinate Reductase, domain 2"/>
    <property type="match status" value="1"/>
</dbReference>
<dbReference type="STRING" id="1125411.W908_05170"/>
<dbReference type="KEGG" id="tsn:W908_05170"/>
<evidence type="ECO:0000259" key="2">
    <source>
        <dbReference type="Pfam" id="PF02894"/>
    </source>
</evidence>
<evidence type="ECO:0000313" key="3">
    <source>
        <dbReference type="EMBL" id="ALE01992.1"/>
    </source>
</evidence>
<dbReference type="PANTHER" id="PTHR43593:SF1">
    <property type="entry name" value="INOSITOL 2-DEHYDROGENASE"/>
    <property type="match status" value="1"/>
</dbReference>
<dbReference type="Gene3D" id="3.40.50.720">
    <property type="entry name" value="NAD(P)-binding Rossmann-like Domain"/>
    <property type="match status" value="1"/>
</dbReference>
<dbReference type="GO" id="GO:0000166">
    <property type="term" value="F:nucleotide binding"/>
    <property type="evidence" value="ECO:0007669"/>
    <property type="project" value="InterPro"/>
</dbReference>
<dbReference type="OrthoDB" id="9774191at2"/>
<feature type="domain" description="Gfo/Idh/MocA-like oxidoreductase C-terminal" evidence="2">
    <location>
        <begin position="138"/>
        <end position="357"/>
    </location>
</feature>
<dbReference type="AlphaFoldDB" id="A0A0M4M2W3"/>
<dbReference type="SUPFAM" id="SSF55347">
    <property type="entry name" value="Glyceraldehyde-3-phosphate dehydrogenase-like, C-terminal domain"/>
    <property type="match status" value="1"/>
</dbReference>
<organism evidence="3 4">
    <name type="scientific">Candidatus Pseudothioglobus singularis PS1</name>
    <dbReference type="NCBI Taxonomy" id="1125411"/>
    <lineage>
        <taxon>Bacteria</taxon>
        <taxon>Pseudomonadati</taxon>
        <taxon>Pseudomonadota</taxon>
        <taxon>Gammaproteobacteria</taxon>
        <taxon>Candidatus Pseudothioglobaceae</taxon>
        <taxon>Candidatus Pseudothioglobus</taxon>
    </lineage>
</organism>
<dbReference type="Proteomes" id="UP000068905">
    <property type="component" value="Chromosome"/>
</dbReference>
<evidence type="ECO:0000259" key="1">
    <source>
        <dbReference type="Pfam" id="PF01408"/>
    </source>
</evidence>
<dbReference type="PANTHER" id="PTHR43593">
    <property type="match status" value="1"/>
</dbReference>
<name>A0A0M4M2W3_9GAMM</name>
<dbReference type="InterPro" id="IPR036291">
    <property type="entry name" value="NAD(P)-bd_dom_sf"/>
</dbReference>
<dbReference type="InterPro" id="IPR004104">
    <property type="entry name" value="Gfo/Idh/MocA-like_OxRdtase_C"/>
</dbReference>
<dbReference type="InterPro" id="IPR050424">
    <property type="entry name" value="Gfo-Idh-MocA_inositol_DH"/>
</dbReference>
<sequence>MTEKLKYAIIGAGCMGQEHILNIDIIDDAEVVALCDTSEKSIKESLDLLNNDVAIFDNYIDLVEANIADAFIIATPNFTHIEVLKEVMKSEAHLLIEKPLCTTVKDCQEFEKLAVDYPGVIWTAMEYRYMPPVQRMIKEIHNKTIGDLKMLSIREHRFPFLHKVDDWNRFAIKTGGTLVEKCCHFFDLMRLIAQSEPLKVYASGNQDVNHLDESYDGETPDILDNAFVIVDFENGVRAFLDLCMFAENSDYQEELCAVGSVGKVETEVPSNSSGITNSDIRIGLRENQTALKENITVDAKIHQAGHHHGSTYYEHTSFISAIRNNTKPEVSLNDGLIAVAIGEAAEISIKEGRVVQMSEFNL</sequence>
<accession>A0A0M4M2W3</accession>
<evidence type="ECO:0000313" key="4">
    <source>
        <dbReference type="Proteomes" id="UP000068905"/>
    </source>
</evidence>
<dbReference type="RefSeq" id="WP_053820208.1">
    <property type="nucleotide sequence ID" value="NZ_CP006911.1"/>
</dbReference>
<dbReference type="EMBL" id="CP006911">
    <property type="protein sequence ID" value="ALE01992.1"/>
    <property type="molecule type" value="Genomic_DNA"/>
</dbReference>
<dbReference type="InterPro" id="IPR000683">
    <property type="entry name" value="Gfo/Idh/MocA-like_OxRdtase_N"/>
</dbReference>
<dbReference type="SUPFAM" id="SSF51735">
    <property type="entry name" value="NAD(P)-binding Rossmann-fold domains"/>
    <property type="match status" value="1"/>
</dbReference>
<dbReference type="Pfam" id="PF02894">
    <property type="entry name" value="GFO_IDH_MocA_C"/>
    <property type="match status" value="1"/>
</dbReference>
<dbReference type="Pfam" id="PF01408">
    <property type="entry name" value="GFO_IDH_MocA"/>
    <property type="match status" value="1"/>
</dbReference>
<dbReference type="PATRIC" id="fig|1125411.7.peg.1018"/>
<gene>
    <name evidence="3" type="ORF">W908_05170</name>
</gene>